<dbReference type="EMBL" id="BMKN01000001">
    <property type="protein sequence ID" value="GGE44869.1"/>
    <property type="molecule type" value="Genomic_DNA"/>
</dbReference>
<evidence type="ECO:0000313" key="8">
    <source>
        <dbReference type="EMBL" id="GGE44869.1"/>
    </source>
</evidence>
<dbReference type="PANTHER" id="PTHR42709:SF6">
    <property type="entry name" value="UNDECAPRENYL PHOSPHATE TRANSPORTER A"/>
    <property type="match status" value="1"/>
</dbReference>
<sequence>MTGYTLQLKLKELQLTDSLLSLVSVYGVWVLGISIFLSCMAVPLPTSLLLLVTGGFIAGGEVTLTQALLVGSIGAISGDQAAYLVGRYGGKLLLDRFARAPHRRKLVDKASNLLHKRGFLTVFFTRWLVAPLGPYVNLAGGASGLSHRQFSLGSISGELVWVFGYIGIGYAFSSSISLVSDILSNATGLLAAACVVVGLLFWLRAALHQRPDAKS</sequence>
<protein>
    <submittedName>
        <fullName evidence="8">Membrane protein YkoX</fullName>
    </submittedName>
</protein>
<feature type="transmembrane region" description="Helical" evidence="6">
    <location>
        <begin position="118"/>
        <end position="138"/>
    </location>
</feature>
<feature type="transmembrane region" description="Helical" evidence="6">
    <location>
        <begin position="20"/>
        <end position="41"/>
    </location>
</feature>
<organism evidence="8 9">
    <name type="scientific">Actibacterium pelagium</name>
    <dbReference type="NCBI Taxonomy" id="2029103"/>
    <lineage>
        <taxon>Bacteria</taxon>
        <taxon>Pseudomonadati</taxon>
        <taxon>Pseudomonadota</taxon>
        <taxon>Alphaproteobacteria</taxon>
        <taxon>Rhodobacterales</taxon>
        <taxon>Roseobacteraceae</taxon>
        <taxon>Actibacterium</taxon>
    </lineage>
</organism>
<feature type="domain" description="VTT" evidence="7">
    <location>
        <begin position="45"/>
        <end position="170"/>
    </location>
</feature>
<feature type="transmembrane region" description="Helical" evidence="6">
    <location>
        <begin position="186"/>
        <end position="207"/>
    </location>
</feature>
<keyword evidence="3 6" id="KW-0812">Transmembrane</keyword>
<keyword evidence="4 6" id="KW-1133">Transmembrane helix</keyword>
<comment type="caution">
    <text evidence="8">The sequence shown here is derived from an EMBL/GenBank/DDBJ whole genome shotgun (WGS) entry which is preliminary data.</text>
</comment>
<evidence type="ECO:0000256" key="3">
    <source>
        <dbReference type="ARBA" id="ARBA00022692"/>
    </source>
</evidence>
<dbReference type="InterPro" id="IPR051311">
    <property type="entry name" value="DedA_domain"/>
</dbReference>
<comment type="subcellular location">
    <subcellularLocation>
        <location evidence="1">Cell membrane</location>
        <topology evidence="1">Multi-pass membrane protein</topology>
    </subcellularLocation>
</comment>
<evidence type="ECO:0000256" key="6">
    <source>
        <dbReference type="SAM" id="Phobius"/>
    </source>
</evidence>
<keyword evidence="5 6" id="KW-0472">Membrane</keyword>
<evidence type="ECO:0000256" key="5">
    <source>
        <dbReference type="ARBA" id="ARBA00023136"/>
    </source>
</evidence>
<proteinExistence type="predicted"/>
<dbReference type="Proteomes" id="UP000606730">
    <property type="component" value="Unassembled WGS sequence"/>
</dbReference>
<dbReference type="RefSeq" id="WP_158221902.1">
    <property type="nucleotide sequence ID" value="NZ_NSBU01000007.1"/>
</dbReference>
<dbReference type="AlphaFoldDB" id="A0A917EHL7"/>
<evidence type="ECO:0000256" key="4">
    <source>
        <dbReference type="ARBA" id="ARBA00022989"/>
    </source>
</evidence>
<gene>
    <name evidence="8" type="primary">ykoX</name>
    <name evidence="8" type="ORF">GCM10011517_10590</name>
</gene>
<accession>A0A917EHL7</accession>
<keyword evidence="9" id="KW-1185">Reference proteome</keyword>
<feature type="transmembrane region" description="Helical" evidence="6">
    <location>
        <begin position="159"/>
        <end position="180"/>
    </location>
</feature>
<evidence type="ECO:0000313" key="9">
    <source>
        <dbReference type="Proteomes" id="UP000606730"/>
    </source>
</evidence>
<feature type="transmembrane region" description="Helical" evidence="6">
    <location>
        <begin position="48"/>
        <end position="69"/>
    </location>
</feature>
<evidence type="ECO:0000256" key="2">
    <source>
        <dbReference type="ARBA" id="ARBA00022475"/>
    </source>
</evidence>
<reference evidence="8" key="1">
    <citation type="journal article" date="2014" name="Int. J. Syst. Evol. Microbiol.">
        <title>Complete genome sequence of Corynebacterium casei LMG S-19264T (=DSM 44701T), isolated from a smear-ripened cheese.</title>
        <authorList>
            <consortium name="US DOE Joint Genome Institute (JGI-PGF)"/>
            <person name="Walter F."/>
            <person name="Albersmeier A."/>
            <person name="Kalinowski J."/>
            <person name="Ruckert C."/>
        </authorList>
    </citation>
    <scope>NUCLEOTIDE SEQUENCE</scope>
    <source>
        <strain evidence="8">CGMCC 1.16012</strain>
    </source>
</reference>
<dbReference type="InterPro" id="IPR032816">
    <property type="entry name" value="VTT_dom"/>
</dbReference>
<dbReference type="PANTHER" id="PTHR42709">
    <property type="entry name" value="ALKALINE PHOSPHATASE LIKE PROTEIN"/>
    <property type="match status" value="1"/>
</dbReference>
<dbReference type="Pfam" id="PF09335">
    <property type="entry name" value="VTT_dom"/>
    <property type="match status" value="1"/>
</dbReference>
<keyword evidence="2" id="KW-1003">Cell membrane</keyword>
<name>A0A917EHL7_9RHOB</name>
<evidence type="ECO:0000256" key="1">
    <source>
        <dbReference type="ARBA" id="ARBA00004651"/>
    </source>
</evidence>
<evidence type="ECO:0000259" key="7">
    <source>
        <dbReference type="Pfam" id="PF09335"/>
    </source>
</evidence>
<dbReference type="GO" id="GO:0005886">
    <property type="term" value="C:plasma membrane"/>
    <property type="evidence" value="ECO:0007669"/>
    <property type="project" value="UniProtKB-SubCell"/>
</dbReference>
<reference evidence="8" key="2">
    <citation type="submission" date="2020-09" db="EMBL/GenBank/DDBJ databases">
        <authorList>
            <person name="Sun Q."/>
            <person name="Zhou Y."/>
        </authorList>
    </citation>
    <scope>NUCLEOTIDE SEQUENCE</scope>
    <source>
        <strain evidence="8">CGMCC 1.16012</strain>
    </source>
</reference>
<dbReference type="OrthoDB" id="9782291at2"/>